<dbReference type="InterPro" id="IPR000169">
    <property type="entry name" value="Pept_cys_AS"/>
</dbReference>
<dbReference type="Pfam" id="PF03051">
    <property type="entry name" value="Peptidase_C1_2"/>
    <property type="match status" value="1"/>
</dbReference>
<dbReference type="GO" id="GO:0006508">
    <property type="term" value="P:proteolysis"/>
    <property type="evidence" value="ECO:0007669"/>
    <property type="project" value="UniProtKB-KW"/>
</dbReference>
<dbReference type="STRING" id="77044.A0A1W2TIQ2"/>
<dbReference type="OMA" id="QSYTFFW"/>
<comment type="subcellular location">
    <subcellularLocation>
        <location evidence="9">Mitochondrion</location>
    </subcellularLocation>
    <subcellularLocation>
        <location evidence="9">Cytoplasm</location>
    </subcellularLocation>
</comment>
<keyword evidence="9" id="KW-0496">Mitochondrion</keyword>
<feature type="active site" evidence="10">
    <location>
        <position position="458"/>
    </location>
</feature>
<comment type="function">
    <text evidence="9">Has aminopeptidase activity, shortening substrate peptides sequentially by 1 amino acid. Has bleomycin hydrolase activity, which can protect the cell from the toxic effects of bleomycin. Has homocysteine-thiolactonase activity, protecting the cell against homocysteine toxicity.</text>
</comment>
<comment type="similarity">
    <text evidence="9">Belongs to the peptidase C1 family.</text>
</comment>
<evidence type="ECO:0000256" key="8">
    <source>
        <dbReference type="ARBA" id="ARBA00026080"/>
    </source>
</evidence>
<feature type="active site" evidence="10">
    <location>
        <position position="435"/>
    </location>
</feature>
<dbReference type="PANTHER" id="PTHR10363">
    <property type="entry name" value="BLEOMYCIN HYDROLASE"/>
    <property type="match status" value="1"/>
</dbReference>
<feature type="region of interest" description="Disordered" evidence="11">
    <location>
        <begin position="1"/>
        <end position="21"/>
    </location>
</feature>
<evidence type="ECO:0000256" key="6">
    <source>
        <dbReference type="ARBA" id="ARBA00022807"/>
    </source>
</evidence>
<evidence type="ECO:0000313" key="13">
    <source>
        <dbReference type="Proteomes" id="UP000054516"/>
    </source>
</evidence>
<keyword evidence="13" id="KW-1185">Reference proteome</keyword>
<dbReference type="InterPro" id="IPR004134">
    <property type="entry name" value="Peptidase_C1B"/>
</dbReference>
<evidence type="ECO:0000256" key="7">
    <source>
        <dbReference type="ARBA" id="ARBA00025347"/>
    </source>
</evidence>
<evidence type="ECO:0000256" key="11">
    <source>
        <dbReference type="SAM" id="MobiDB-lite"/>
    </source>
</evidence>
<accession>A0A1W2TIQ2</accession>
<proteinExistence type="inferred from homology"/>
<dbReference type="PIRSF" id="PIRSF005700">
    <property type="entry name" value="PepC"/>
    <property type="match status" value="1"/>
</dbReference>
<dbReference type="OrthoDB" id="2666448at2759"/>
<dbReference type="CDD" id="cd00585">
    <property type="entry name" value="Peptidase_C1B"/>
    <property type="match status" value="1"/>
</dbReference>
<name>A0A1W2TIQ2_ROSNE</name>
<dbReference type="EC" id="3.4.22.40" evidence="2 9"/>
<evidence type="ECO:0000313" key="12">
    <source>
        <dbReference type="EMBL" id="GAP88059.2"/>
    </source>
</evidence>
<keyword evidence="4 9" id="KW-0645">Protease</keyword>
<dbReference type="PROSITE" id="PS00139">
    <property type="entry name" value="THIOL_PROTEASE_CYS"/>
    <property type="match status" value="1"/>
</dbReference>
<evidence type="ECO:0000256" key="1">
    <source>
        <dbReference type="ARBA" id="ARBA00000423"/>
    </source>
</evidence>
<dbReference type="AlphaFoldDB" id="A0A1W2TIQ2"/>
<evidence type="ECO:0000256" key="3">
    <source>
        <dbReference type="ARBA" id="ARBA00016900"/>
    </source>
</evidence>
<evidence type="ECO:0000256" key="4">
    <source>
        <dbReference type="ARBA" id="ARBA00022670"/>
    </source>
</evidence>
<keyword evidence="6 9" id="KW-0788">Thiol protease</keyword>
<dbReference type="PANTHER" id="PTHR10363:SF2">
    <property type="entry name" value="BLEOMYCIN HYDROLASE"/>
    <property type="match status" value="1"/>
</dbReference>
<keyword evidence="5 9" id="KW-0378">Hydrolase</keyword>
<sequence length="516" mass="57648">MGAEQSKSSPEGEKAVPLRPYSQRLEYRDTSDDFVYVGDEKVAPDGKLRRSPEGLGIELTCEWQSKLLENPKNRLALAALSAANPKEVLMQRSVKITDQQVFNVRIPFEGAPITNQRSSGRCWLFASTNVFRVALMRKYNLDSFELSQAYLFFWDKLEKANYFLENVIDTAGEDLDGRLVQRLLADPVSDGGQWDMVYNLVEKYGLVPQALYPDSWNAMASSTINYIVVGKLREFALVLRNIVLDRPASARTAALLQATKERMMREIHGILTVTLGPPPANNVPFDWEFLDKNGVAQTVRKTPLEFALDIATTMPSSGYRISNDAIRSMVSLVHDPRHAPLSLMTVDRLGNIVGGRGITYINVEMPVLKQACFRMLKAGLPVFFGSDVGKFSDRVAGIMDLDLIDYRLGFGVDMYAAAAMDKAGRLRAAESAMTHAMVLTAVHIDEKTGTTLRWRVQNSWGEGSGDKGWFVMSDAWMDEFVYQAVVDPRFLSREVRDVIGKEPIVLPLWDPMGALA</sequence>
<dbReference type="GO" id="GO:0043418">
    <property type="term" value="P:homocysteine catabolic process"/>
    <property type="evidence" value="ECO:0007669"/>
    <property type="project" value="TreeGrafter"/>
</dbReference>
<reference evidence="12" key="1">
    <citation type="submission" date="2016-03" db="EMBL/GenBank/DDBJ databases">
        <title>Draft genome sequence of Rosellinia necatrix.</title>
        <authorList>
            <person name="Kanematsu S."/>
        </authorList>
    </citation>
    <scope>NUCLEOTIDE SEQUENCE [LARGE SCALE GENOMIC DNA]</scope>
    <source>
        <strain evidence="12">W97</strain>
    </source>
</reference>
<organism evidence="12">
    <name type="scientific">Rosellinia necatrix</name>
    <name type="common">White root-rot fungus</name>
    <dbReference type="NCBI Taxonomy" id="77044"/>
    <lineage>
        <taxon>Eukaryota</taxon>
        <taxon>Fungi</taxon>
        <taxon>Dikarya</taxon>
        <taxon>Ascomycota</taxon>
        <taxon>Pezizomycotina</taxon>
        <taxon>Sordariomycetes</taxon>
        <taxon>Xylariomycetidae</taxon>
        <taxon>Xylariales</taxon>
        <taxon>Xylariaceae</taxon>
        <taxon>Rosellinia</taxon>
    </lineage>
</organism>
<comment type="function">
    <text evidence="7">The normal physiological role of the enzyme is unknown, but it is not essential for the viability of yeast cells. Has aminopeptidase activity, shortening substrate peptides sequentially by 1 amino acid. Has bleomycin hydrolase activity, which can protect the cell from the toxic effects of bleomycin. Has homocysteine-thiolactonase activity, protecting the cell against homocysteine toxicity. Acts as a repressor in the GAL4 regulatory system, but this does not require either the peptidase or nucleic acid-binding activities.</text>
</comment>
<comment type="catalytic activity">
    <reaction evidence="1 9">
        <text>Inactivates bleomycin B2 (a cytotoxic glycometallopeptide) by hydrolysis of a carboxyamide bond of beta-aminoalanine, but also shows general aminopeptidase activity. The specificity varies somewhat with source, but amino acid arylamides of Met, Leu and Ala are preferred.</text>
        <dbReference type="EC" id="3.4.22.40"/>
    </reaction>
</comment>
<dbReference type="InterPro" id="IPR038765">
    <property type="entry name" value="Papain-like_cys_pep_sf"/>
</dbReference>
<gene>
    <name evidence="12" type="ORF">SAMD00023353_3201140</name>
</gene>
<dbReference type="EMBL" id="DF977477">
    <property type="protein sequence ID" value="GAP88059.2"/>
    <property type="molecule type" value="Genomic_DNA"/>
</dbReference>
<evidence type="ECO:0000256" key="10">
    <source>
        <dbReference type="PIRSR" id="PIRSR005700-1"/>
    </source>
</evidence>
<keyword evidence="9" id="KW-0963">Cytoplasm</keyword>
<comment type="subunit">
    <text evidence="8">Homohexamer. Binds to nucleic acids. Binds single-stranded DNA and RNA with higher affinity than double-stranded DNA.</text>
</comment>
<dbReference type="GO" id="GO:0009636">
    <property type="term" value="P:response to toxic substance"/>
    <property type="evidence" value="ECO:0007669"/>
    <property type="project" value="TreeGrafter"/>
</dbReference>
<evidence type="ECO:0000256" key="2">
    <source>
        <dbReference type="ARBA" id="ARBA00012465"/>
    </source>
</evidence>
<evidence type="ECO:0000256" key="9">
    <source>
        <dbReference type="PIRNR" id="PIRNR005700"/>
    </source>
</evidence>
<dbReference type="SUPFAM" id="SSF54001">
    <property type="entry name" value="Cysteine proteinases"/>
    <property type="match status" value="1"/>
</dbReference>
<dbReference type="Proteomes" id="UP000054516">
    <property type="component" value="Unassembled WGS sequence"/>
</dbReference>
<evidence type="ECO:0000256" key="5">
    <source>
        <dbReference type="ARBA" id="ARBA00022801"/>
    </source>
</evidence>
<dbReference type="Gene3D" id="3.90.70.10">
    <property type="entry name" value="Cysteine proteinases"/>
    <property type="match status" value="1"/>
</dbReference>
<dbReference type="GO" id="GO:0070005">
    <property type="term" value="F:cysteine-type aminopeptidase activity"/>
    <property type="evidence" value="ECO:0007669"/>
    <property type="project" value="InterPro"/>
</dbReference>
<dbReference type="GO" id="GO:0005739">
    <property type="term" value="C:mitochondrion"/>
    <property type="evidence" value="ECO:0007669"/>
    <property type="project" value="UniProtKB-SubCell"/>
</dbReference>
<protein>
    <recommendedName>
        <fullName evidence="3 9">Cysteine proteinase 1, mitochondrial</fullName>
        <ecNumber evidence="2 9">3.4.22.40</ecNumber>
    </recommendedName>
</protein>
<dbReference type="GO" id="GO:0004197">
    <property type="term" value="F:cysteine-type endopeptidase activity"/>
    <property type="evidence" value="ECO:0007669"/>
    <property type="project" value="UniProtKB-EC"/>
</dbReference>
<feature type="active site" evidence="10">
    <location>
        <position position="122"/>
    </location>
</feature>